<sequence>MKSNQQSKPLTQRTLFVMKRDRLESRINMYFQHTRDVASVIEYLIVVMLRDALSCSDFSFLCRDLVRDLFLNAEPSDLLRKYCAYFKDYFAAGSEWNQVKARLFSSQQEYDRFSKEACFYKNILNTPATRENANPDLNLRFVSVFKDAAGKKHTLTIQNANERRSGIEAIRMLKVLTTLNIFKTASGVKRFAEFVKLNRPGVKETLEEEEMYDELREESVQASAVEETEVKTVEIIVPQDFDVTSLNEAEVLALVRVGHPEVTSLENLQVLFVAEEPEESAEIQEPVLDPLLESPSPQLEPSDYSLVKDSSTIAVANPPEADSQKIKKPKLLTPKAAYVQSLIANRQTNTKKSSNKKNKKKGNNKKKKR</sequence>
<dbReference type="RefSeq" id="WP_311822690.1">
    <property type="nucleotide sequence ID" value="NZ_JARPYF010000006.1"/>
</dbReference>
<feature type="region of interest" description="Disordered" evidence="1">
    <location>
        <begin position="338"/>
        <end position="369"/>
    </location>
</feature>
<evidence type="ECO:0000313" key="3">
    <source>
        <dbReference type="Proteomes" id="UP001252875"/>
    </source>
</evidence>
<name>A0ABU3EZY3_9ENTE</name>
<keyword evidence="3" id="KW-1185">Reference proteome</keyword>
<dbReference type="EMBL" id="JARPYI010000006">
    <property type="protein sequence ID" value="MDT2600439.1"/>
    <property type="molecule type" value="Genomic_DNA"/>
</dbReference>
<evidence type="ECO:0000256" key="1">
    <source>
        <dbReference type="SAM" id="MobiDB-lite"/>
    </source>
</evidence>
<gene>
    <name evidence="2" type="ORF">P7D85_11690</name>
</gene>
<dbReference type="Proteomes" id="UP001252875">
    <property type="component" value="Unassembled WGS sequence"/>
</dbReference>
<evidence type="ECO:0000313" key="2">
    <source>
        <dbReference type="EMBL" id="MDT2600439.1"/>
    </source>
</evidence>
<protein>
    <submittedName>
        <fullName evidence="2">Uncharacterized protein</fullName>
    </submittedName>
</protein>
<reference evidence="2 3" key="1">
    <citation type="submission" date="2023-03" db="EMBL/GenBank/DDBJ databases">
        <authorList>
            <person name="Shen W."/>
            <person name="Cai J."/>
        </authorList>
    </citation>
    <scope>NUCLEOTIDE SEQUENCE [LARGE SCALE GENOMIC DNA]</scope>
    <source>
        <strain evidence="2 3">D6-4</strain>
    </source>
</reference>
<comment type="caution">
    <text evidence="2">The sequence shown here is derived from an EMBL/GenBank/DDBJ whole genome shotgun (WGS) entry which is preliminary data.</text>
</comment>
<accession>A0ABU3EZY3</accession>
<proteinExistence type="predicted"/>
<feature type="compositionally biased region" description="Basic residues" evidence="1">
    <location>
        <begin position="353"/>
        <end position="369"/>
    </location>
</feature>
<organism evidence="2 3">
    <name type="scientific">Enterococcus hulanensis</name>
    <dbReference type="NCBI Taxonomy" id="2559929"/>
    <lineage>
        <taxon>Bacteria</taxon>
        <taxon>Bacillati</taxon>
        <taxon>Bacillota</taxon>
        <taxon>Bacilli</taxon>
        <taxon>Lactobacillales</taxon>
        <taxon>Enterococcaceae</taxon>
        <taxon>Enterococcus</taxon>
    </lineage>
</organism>